<evidence type="ECO:0008006" key="6">
    <source>
        <dbReference type="Google" id="ProtNLM"/>
    </source>
</evidence>
<dbReference type="Proteomes" id="UP000607559">
    <property type="component" value="Unassembled WGS sequence"/>
</dbReference>
<feature type="chain" id="PRO_5035147377" description="DUF3857 domain-containing protein" evidence="1">
    <location>
        <begin position="26"/>
        <end position="675"/>
    </location>
</feature>
<feature type="signal peptide" evidence="1">
    <location>
        <begin position="1"/>
        <end position="25"/>
    </location>
</feature>
<evidence type="ECO:0000259" key="2">
    <source>
        <dbReference type="Pfam" id="PF01841"/>
    </source>
</evidence>
<evidence type="ECO:0000313" key="4">
    <source>
        <dbReference type="EMBL" id="GGA87305.1"/>
    </source>
</evidence>
<dbReference type="Gene3D" id="2.60.120.1130">
    <property type="match status" value="1"/>
</dbReference>
<dbReference type="AlphaFoldDB" id="A0A8J2XRK8"/>
<feature type="domain" description="DUF3857" evidence="3">
    <location>
        <begin position="76"/>
        <end position="215"/>
    </location>
</feature>
<evidence type="ECO:0000256" key="1">
    <source>
        <dbReference type="SAM" id="SignalP"/>
    </source>
</evidence>
<reference evidence="4" key="2">
    <citation type="submission" date="2020-09" db="EMBL/GenBank/DDBJ databases">
        <authorList>
            <person name="Sun Q."/>
            <person name="Zhou Y."/>
        </authorList>
    </citation>
    <scope>NUCLEOTIDE SEQUENCE</scope>
    <source>
        <strain evidence="4">CGMCC 1.15448</strain>
    </source>
</reference>
<dbReference type="Pfam" id="PF12969">
    <property type="entry name" value="DUF3857"/>
    <property type="match status" value="1"/>
</dbReference>
<dbReference type="InterPro" id="IPR024618">
    <property type="entry name" value="DUF3857"/>
</dbReference>
<keyword evidence="1" id="KW-0732">Signal</keyword>
<dbReference type="EMBL" id="BMJC01000001">
    <property type="protein sequence ID" value="GGA87305.1"/>
    <property type="molecule type" value="Genomic_DNA"/>
</dbReference>
<dbReference type="Gene3D" id="2.60.40.3140">
    <property type="match status" value="1"/>
</dbReference>
<dbReference type="Gene3D" id="3.10.620.30">
    <property type="match status" value="1"/>
</dbReference>
<protein>
    <recommendedName>
        <fullName evidence="6">DUF3857 domain-containing protein</fullName>
    </recommendedName>
</protein>
<dbReference type="Pfam" id="PF01841">
    <property type="entry name" value="Transglut_core"/>
    <property type="match status" value="1"/>
</dbReference>
<feature type="domain" description="Transglutaminase-like" evidence="2">
    <location>
        <begin position="321"/>
        <end position="385"/>
    </location>
</feature>
<proteinExistence type="predicted"/>
<gene>
    <name evidence="4" type="ORF">GCM10011511_08080</name>
</gene>
<organism evidence="4 5">
    <name type="scientific">Puia dinghuensis</name>
    <dbReference type="NCBI Taxonomy" id="1792502"/>
    <lineage>
        <taxon>Bacteria</taxon>
        <taxon>Pseudomonadati</taxon>
        <taxon>Bacteroidota</taxon>
        <taxon>Chitinophagia</taxon>
        <taxon>Chitinophagales</taxon>
        <taxon>Chitinophagaceae</taxon>
        <taxon>Puia</taxon>
    </lineage>
</organism>
<accession>A0A8J2XRK8</accession>
<evidence type="ECO:0000259" key="3">
    <source>
        <dbReference type="Pfam" id="PF12969"/>
    </source>
</evidence>
<reference evidence="4" key="1">
    <citation type="journal article" date="2014" name="Int. J. Syst. Evol. Microbiol.">
        <title>Complete genome sequence of Corynebacterium casei LMG S-19264T (=DSM 44701T), isolated from a smear-ripened cheese.</title>
        <authorList>
            <consortium name="US DOE Joint Genome Institute (JGI-PGF)"/>
            <person name="Walter F."/>
            <person name="Albersmeier A."/>
            <person name="Kalinowski J."/>
            <person name="Ruckert C."/>
        </authorList>
    </citation>
    <scope>NUCLEOTIDE SEQUENCE</scope>
    <source>
        <strain evidence="4">CGMCC 1.15448</strain>
    </source>
</reference>
<comment type="caution">
    <text evidence="4">The sequence shown here is derived from an EMBL/GenBank/DDBJ whole genome shotgun (WGS) entry which is preliminary data.</text>
</comment>
<evidence type="ECO:0000313" key="5">
    <source>
        <dbReference type="Proteomes" id="UP000607559"/>
    </source>
</evidence>
<dbReference type="InterPro" id="IPR002931">
    <property type="entry name" value="Transglutaminase-like"/>
</dbReference>
<dbReference type="RefSeq" id="WP_188928801.1">
    <property type="nucleotide sequence ID" value="NZ_BMJC01000001.1"/>
</dbReference>
<name>A0A8J2XRK8_9BACT</name>
<sequence>MVPLKPLTYIAAIVCLCLLSDLCSAQGKAKNTWGKITPADFSLSAKSPIIDNNTNAVILDDEGSVHYIGSKTGWFSYVYTRQTRIKIINKKAFDLATISVGLYGRDESAERISNVQAATYNMDNGQVIQTKLEAKDVFLNRMDKEQTEAKFSLPGVKEGSIIEYTYTITSEYWHYLPYWQFQWESYPCLFSQYQVEIPRTLSFIFVRQGAHPYSTDKGAEGSGSYNIHNSRTATSLDQDRYYSINTIKHTWAMKEIPAFGDERFLTTPENYLDKIDFQLSATNDGETSYDQTNSWAKATEELLKRDDFGGALEQDNDQLNALTDKIATGDGQLAQAKAIYYYVSRHFTCTDHYDKYIKTNLRDVLKSNRGTVGDINLLLIAMLRRKAMHVDPVVLSTREHGFNLATYPILQRLNYVVARLKIDDHIYYLDAAHPQLGFGQLAGNCYNGHARIISNSDSASVWFWADSLKEKKTTMVLISNTDKGIEGQWQTTLGPEESYEVRKRVSEKGEQAYFKDIQTSWGEDMDISNGGIDSLDKPEEPIKVHYEFLLKQTAGASVFYLTPMLGEGYRENPYPAEDRKYPVEMPYTMDETYILSMEIPQGYSVDELPKSAKVAFNADQGYFEYLIQQGGGMIQMRCRVKLNRAQFQPEDYSALRDFFAFIVKKESEPIVLKKK</sequence>
<keyword evidence="5" id="KW-1185">Reference proteome</keyword>